<evidence type="ECO:0000313" key="1">
    <source>
        <dbReference type="EMBL" id="GLC30954.1"/>
    </source>
</evidence>
<comment type="caution">
    <text evidence="1">The sequence shown here is derived from an EMBL/GenBank/DDBJ whole genome shotgun (WGS) entry which is preliminary data.</text>
</comment>
<protein>
    <submittedName>
        <fullName evidence="1">Uncharacterized protein</fullName>
    </submittedName>
</protein>
<evidence type="ECO:0000313" key="2">
    <source>
        <dbReference type="Proteomes" id="UP001208567"/>
    </source>
</evidence>
<organism evidence="1 2">
    <name type="scientific">Clostridium omnivorum</name>
    <dbReference type="NCBI Taxonomy" id="1604902"/>
    <lineage>
        <taxon>Bacteria</taxon>
        <taxon>Bacillati</taxon>
        <taxon>Bacillota</taxon>
        <taxon>Clostridia</taxon>
        <taxon>Eubacteriales</taxon>
        <taxon>Clostridiaceae</taxon>
        <taxon>Clostridium</taxon>
    </lineage>
</organism>
<gene>
    <name evidence="1" type="ORF">bsdE14_23640</name>
</gene>
<dbReference type="Proteomes" id="UP001208567">
    <property type="component" value="Unassembled WGS sequence"/>
</dbReference>
<dbReference type="RefSeq" id="WP_264850230.1">
    <property type="nucleotide sequence ID" value="NZ_BRXR01000001.1"/>
</dbReference>
<accession>A0ABQ5N789</accession>
<name>A0ABQ5N789_9CLOT</name>
<dbReference type="EMBL" id="BRXR01000001">
    <property type="protein sequence ID" value="GLC30954.1"/>
    <property type="molecule type" value="Genomic_DNA"/>
</dbReference>
<proteinExistence type="predicted"/>
<keyword evidence="2" id="KW-1185">Reference proteome</keyword>
<sequence length="159" mass="19106">MLKYNKNMMNCLNSIEISHQDFLGKIIRIWPEFYEIKGFVLLKKHKDTVEELDEDKIISVYYDRTGFEASYNEFRIEDYFDWCIGKPMEGLALAVKLSEIWECKLKRDFPNYKFHIIMGFDGNYTTIRFHKFRDEEGSWIALDDLDDYKEKSIAVRIVE</sequence>
<reference evidence="1 2" key="1">
    <citation type="journal article" date="2024" name="Int. J. Syst. Evol. Microbiol.">
        <title>Clostridium omnivorum sp. nov., isolated from anoxic soil under the treatment of reductive soil disinfestation.</title>
        <authorList>
            <person name="Ueki A."/>
            <person name="Tonouchi A."/>
            <person name="Kaku N."/>
            <person name="Honma S."/>
            <person name="Ueki K."/>
        </authorList>
    </citation>
    <scope>NUCLEOTIDE SEQUENCE [LARGE SCALE GENOMIC DNA]</scope>
    <source>
        <strain evidence="1 2">E14</strain>
    </source>
</reference>